<feature type="compositionally biased region" description="Polar residues" evidence="4">
    <location>
        <begin position="107"/>
        <end position="123"/>
    </location>
</feature>
<evidence type="ECO:0000256" key="2">
    <source>
        <dbReference type="PIRNR" id="PIRNR002070"/>
    </source>
</evidence>
<feature type="compositionally biased region" description="Acidic residues" evidence="4">
    <location>
        <begin position="125"/>
        <end position="135"/>
    </location>
</feature>
<evidence type="ECO:0000313" key="5">
    <source>
        <dbReference type="EMBL" id="QNS41733.1"/>
    </source>
</evidence>
<dbReference type="GO" id="GO:0006260">
    <property type="term" value="P:DNA replication"/>
    <property type="evidence" value="ECO:0007669"/>
    <property type="project" value="InterPro"/>
</dbReference>
<feature type="region of interest" description="Disordered" evidence="4">
    <location>
        <begin position="104"/>
        <end position="135"/>
    </location>
</feature>
<accession>A0A7H1DXM5</accession>
<evidence type="ECO:0000256" key="3">
    <source>
        <dbReference type="RuleBase" id="RU000524"/>
    </source>
</evidence>
<keyword evidence="6" id="KW-1185">Reference proteome</keyword>
<dbReference type="RefSeq" id="WP_188321486.1">
    <property type="nucleotide sequence ID" value="NZ_CP060203.1"/>
</dbReference>
<dbReference type="GO" id="GO:0003697">
    <property type="term" value="F:single-stranded DNA binding"/>
    <property type="evidence" value="ECO:0007669"/>
    <property type="project" value="InterPro"/>
</dbReference>
<dbReference type="Pfam" id="PF00436">
    <property type="entry name" value="SSB"/>
    <property type="match status" value="1"/>
</dbReference>
<dbReference type="KEGG" id="cmaq:H0S70_01690"/>
<reference evidence="5 6" key="1">
    <citation type="submission" date="2020-07" db="EMBL/GenBank/DDBJ databases">
        <title>Complete genome and description of Chryseobacterium manosquense strain Marseille-Q2069 sp. nov.</title>
        <authorList>
            <person name="Boxberger M."/>
        </authorList>
    </citation>
    <scope>NUCLEOTIDE SEQUENCE [LARGE SCALE GENOMIC DNA]</scope>
    <source>
        <strain evidence="5 6">Marseille-Q2069</strain>
    </source>
</reference>
<evidence type="ECO:0000256" key="4">
    <source>
        <dbReference type="SAM" id="MobiDB-lite"/>
    </source>
</evidence>
<evidence type="ECO:0000313" key="6">
    <source>
        <dbReference type="Proteomes" id="UP000516438"/>
    </source>
</evidence>
<evidence type="ECO:0000256" key="1">
    <source>
        <dbReference type="ARBA" id="ARBA00023125"/>
    </source>
</evidence>
<protein>
    <recommendedName>
        <fullName evidence="2 3">Single-stranded DNA-binding protein</fullName>
    </recommendedName>
</protein>
<dbReference type="PIRSF" id="PIRSF002070">
    <property type="entry name" value="SSB"/>
    <property type="match status" value="1"/>
</dbReference>
<gene>
    <name evidence="5" type="ORF">H0S70_01690</name>
</gene>
<name>A0A7H1DXM5_9FLAO</name>
<dbReference type="Proteomes" id="UP000516438">
    <property type="component" value="Chromosome"/>
</dbReference>
<keyword evidence="1 2" id="KW-0238">DNA-binding</keyword>
<organism evidence="5 6">
    <name type="scientific">Chryseobacterium manosquense</name>
    <dbReference type="NCBI Taxonomy" id="2754694"/>
    <lineage>
        <taxon>Bacteria</taxon>
        <taxon>Pseudomonadati</taxon>
        <taxon>Bacteroidota</taxon>
        <taxon>Flavobacteriia</taxon>
        <taxon>Flavobacteriales</taxon>
        <taxon>Weeksellaceae</taxon>
        <taxon>Chryseobacterium group</taxon>
        <taxon>Chryseobacterium</taxon>
    </lineage>
</organism>
<dbReference type="Gene3D" id="2.40.50.140">
    <property type="entry name" value="Nucleic acid-binding proteins"/>
    <property type="match status" value="1"/>
</dbReference>
<dbReference type="EMBL" id="CP060203">
    <property type="protein sequence ID" value="QNS41733.1"/>
    <property type="molecule type" value="Genomic_DNA"/>
</dbReference>
<dbReference type="SUPFAM" id="SSF50249">
    <property type="entry name" value="Nucleic acid-binding proteins"/>
    <property type="match status" value="1"/>
</dbReference>
<dbReference type="InterPro" id="IPR012340">
    <property type="entry name" value="NA-bd_OB-fold"/>
</dbReference>
<dbReference type="CDD" id="cd04496">
    <property type="entry name" value="SSB_OBF"/>
    <property type="match status" value="1"/>
</dbReference>
<dbReference type="InterPro" id="IPR011344">
    <property type="entry name" value="ssDNA-bd"/>
</dbReference>
<dbReference type="PROSITE" id="PS50935">
    <property type="entry name" value="SSB"/>
    <property type="match status" value="1"/>
</dbReference>
<dbReference type="AlphaFoldDB" id="A0A7H1DXM5"/>
<proteinExistence type="predicted"/>
<dbReference type="NCBIfam" id="TIGR00621">
    <property type="entry name" value="ssb"/>
    <property type="match status" value="1"/>
</dbReference>
<sequence length="135" mass="15137">MNTIIGRVTKNAEINQIKNDRQVVNFSVAINDSYKTKDGERREQTSYYNCSYWISPNVAKILTKGTLVELSGRISSSAWIGKDGEIKSGLNFYTSKIKLHGGGQRLDATQTITRQTSQPQNDSPFAEETEDDLPF</sequence>
<dbReference type="InterPro" id="IPR000424">
    <property type="entry name" value="Primosome_PriB/ssb"/>
</dbReference>